<keyword evidence="4" id="KW-1185">Reference proteome</keyword>
<organism evidence="3 4">
    <name type="scientific">Mycolicibacterium frederiksbergense</name>
    <dbReference type="NCBI Taxonomy" id="117567"/>
    <lineage>
        <taxon>Bacteria</taxon>
        <taxon>Bacillati</taxon>
        <taxon>Actinomycetota</taxon>
        <taxon>Actinomycetes</taxon>
        <taxon>Mycobacteriales</taxon>
        <taxon>Mycobacteriaceae</taxon>
        <taxon>Mycolicibacterium</taxon>
    </lineage>
</organism>
<name>A0A6H0SF80_9MYCO</name>
<dbReference type="InterPro" id="IPR011576">
    <property type="entry name" value="Pyridox_Oxase_N"/>
</dbReference>
<evidence type="ECO:0000313" key="3">
    <source>
        <dbReference type="EMBL" id="QIV84677.1"/>
    </source>
</evidence>
<dbReference type="AlphaFoldDB" id="A0A6H0SF80"/>
<dbReference type="GO" id="GO:0005829">
    <property type="term" value="C:cytosol"/>
    <property type="evidence" value="ECO:0007669"/>
    <property type="project" value="TreeGrafter"/>
</dbReference>
<evidence type="ECO:0000313" key="4">
    <source>
        <dbReference type="Proteomes" id="UP000501849"/>
    </source>
</evidence>
<dbReference type="RefSeq" id="WP_168144995.1">
    <property type="nucleotide sequence ID" value="NZ_CP038799.1"/>
</dbReference>
<dbReference type="Gene3D" id="2.30.110.10">
    <property type="entry name" value="Electron Transport, Fmn-binding Protein, Chain A"/>
    <property type="match status" value="1"/>
</dbReference>
<sequence>MPSTDTEIATLSRSRYAVLRTYRRDGTPVDTPIWFVIEGRTALFRTKIGPKTRRLQARGDVQFTACDHRGIPQGAAVPGRARMLSGDAAQQGNTALHRRYGWQWNIVPLLKIPGVTNVHRELPIREKLRRARHRGLWPDSAIVAVDL</sequence>
<gene>
    <name evidence="3" type="ORF">EXE63_30200</name>
</gene>
<reference evidence="3 4" key="1">
    <citation type="submission" date="2019-04" db="EMBL/GenBank/DDBJ databases">
        <title>Draft, Whole-Genome Sequence of the Anthracene-degrading Mycobacterium frederiksbergense LB501T, Isolated from a Polycyclic Aromatic Hydrocarbon (PAH)-Contaminated Soil.</title>
        <authorList>
            <person name="Augelletti F."/>
        </authorList>
    </citation>
    <scope>NUCLEOTIDE SEQUENCE [LARGE SCALE GENOMIC DNA]</scope>
    <source>
        <strain evidence="3 4">LB 501T</strain>
    </source>
</reference>
<dbReference type="PANTHER" id="PTHR35176">
    <property type="entry name" value="HEME OXYGENASE HI_0854-RELATED"/>
    <property type="match status" value="1"/>
</dbReference>
<evidence type="ECO:0000259" key="2">
    <source>
        <dbReference type="Pfam" id="PF01243"/>
    </source>
</evidence>
<dbReference type="NCBIfam" id="TIGR03666">
    <property type="entry name" value="Rv2061_F420"/>
    <property type="match status" value="1"/>
</dbReference>
<dbReference type="InterPro" id="IPR019965">
    <property type="entry name" value="PPOX_F420-dep_Rv2061_put"/>
</dbReference>
<dbReference type="PANTHER" id="PTHR35176:SF11">
    <property type="entry name" value="PYRIDOXAMINE 5'-PHOSPHATE OXIDASE FAMILY PROTEIN"/>
    <property type="match status" value="1"/>
</dbReference>
<dbReference type="EMBL" id="CP038799">
    <property type="protein sequence ID" value="QIV84677.1"/>
    <property type="molecule type" value="Genomic_DNA"/>
</dbReference>
<proteinExistence type="predicted"/>
<keyword evidence="1 3" id="KW-0560">Oxidoreductase</keyword>
<dbReference type="InterPro" id="IPR012349">
    <property type="entry name" value="Split_barrel_FMN-bd"/>
</dbReference>
<dbReference type="Proteomes" id="UP000501849">
    <property type="component" value="Chromosome"/>
</dbReference>
<dbReference type="SUPFAM" id="SSF50475">
    <property type="entry name" value="FMN-binding split barrel"/>
    <property type="match status" value="1"/>
</dbReference>
<feature type="domain" description="Pyridoxamine 5'-phosphate oxidase N-terminal" evidence="2">
    <location>
        <begin position="10"/>
        <end position="101"/>
    </location>
</feature>
<dbReference type="InterPro" id="IPR052019">
    <property type="entry name" value="F420H2_bilvrd_red/Heme_oxyg"/>
</dbReference>
<dbReference type="EC" id="1.-.-.-" evidence="3"/>
<dbReference type="GO" id="GO:0070967">
    <property type="term" value="F:coenzyme F420 binding"/>
    <property type="evidence" value="ECO:0007669"/>
    <property type="project" value="TreeGrafter"/>
</dbReference>
<evidence type="ECO:0000256" key="1">
    <source>
        <dbReference type="ARBA" id="ARBA00023002"/>
    </source>
</evidence>
<dbReference type="Pfam" id="PF01243">
    <property type="entry name" value="PNPOx_N"/>
    <property type="match status" value="1"/>
</dbReference>
<protein>
    <submittedName>
        <fullName evidence="3">PPOX class F420-dependent oxidoreductase</fullName>
        <ecNumber evidence="3">1.-.-.-</ecNumber>
    </submittedName>
</protein>
<accession>A0A6H0SF80</accession>
<dbReference type="GO" id="GO:0016627">
    <property type="term" value="F:oxidoreductase activity, acting on the CH-CH group of donors"/>
    <property type="evidence" value="ECO:0007669"/>
    <property type="project" value="TreeGrafter"/>
</dbReference>
<dbReference type="KEGG" id="mfre:EXE63_30200"/>